<dbReference type="PANTHER" id="PTHR11552">
    <property type="entry name" value="GLUCOSE-METHANOL-CHOLINE GMC OXIDOREDUCTASE"/>
    <property type="match status" value="1"/>
</dbReference>
<evidence type="ECO:0000313" key="2">
    <source>
        <dbReference type="EMBL" id="KAK1137757.1"/>
    </source>
</evidence>
<reference evidence="2" key="1">
    <citation type="submission" date="2021-10" db="EMBL/GenBank/DDBJ databases">
        <title>Melipona bicolor Genome sequencing and assembly.</title>
        <authorList>
            <person name="Araujo N.S."/>
            <person name="Arias M.C."/>
        </authorList>
    </citation>
    <scope>NUCLEOTIDE SEQUENCE</scope>
    <source>
        <strain evidence="2">USP_2M_L1-L4_2017</strain>
        <tissue evidence="2">Whole body</tissue>
    </source>
</reference>
<dbReference type="Proteomes" id="UP001177670">
    <property type="component" value="Unassembled WGS sequence"/>
</dbReference>
<dbReference type="InterPro" id="IPR012132">
    <property type="entry name" value="GMC_OxRdtase"/>
</dbReference>
<comment type="similarity">
    <text evidence="1">Belongs to the GMC oxidoreductase family.</text>
</comment>
<accession>A0AA40GHB9</accession>
<dbReference type="Gene3D" id="3.50.50.60">
    <property type="entry name" value="FAD/NAD(P)-binding domain"/>
    <property type="match status" value="1"/>
</dbReference>
<evidence type="ECO:0008006" key="4">
    <source>
        <dbReference type="Google" id="ProtNLM"/>
    </source>
</evidence>
<dbReference type="PANTHER" id="PTHR11552:SF147">
    <property type="entry name" value="CHOLINE DEHYDROGENASE, MITOCHONDRIAL"/>
    <property type="match status" value="1"/>
</dbReference>
<sequence>MILSAGAINSSKVLMLPGTRPRKELEKYDIQVIRNISVGRNLQDHAITSGFMIGLNFTSRNENISMIEEDIFNYRMAHGGPLSEIGTLSSCGFTQTFYEHEKGIPDIQFVYLGASREDFLNDPAESLDMNVNPLSYYNAIYVLPLLLSLKRRGFITERNDLL</sequence>
<comment type="caution">
    <text evidence="2">The sequence shown here is derived from an EMBL/GenBank/DDBJ whole genome shotgun (WGS) entry which is preliminary data.</text>
</comment>
<proteinExistence type="inferred from homology"/>
<dbReference type="GO" id="GO:0050660">
    <property type="term" value="F:flavin adenine dinucleotide binding"/>
    <property type="evidence" value="ECO:0007669"/>
    <property type="project" value="InterPro"/>
</dbReference>
<name>A0AA40GHB9_9HYME</name>
<dbReference type="SUPFAM" id="SSF51905">
    <property type="entry name" value="FAD/NAD(P)-binding domain"/>
    <property type="match status" value="1"/>
</dbReference>
<evidence type="ECO:0000256" key="1">
    <source>
        <dbReference type="ARBA" id="ARBA00010790"/>
    </source>
</evidence>
<dbReference type="GO" id="GO:0016491">
    <property type="term" value="F:oxidoreductase activity"/>
    <property type="evidence" value="ECO:0007669"/>
    <property type="project" value="TreeGrafter"/>
</dbReference>
<gene>
    <name evidence="2" type="ORF">K0M31_002251</name>
</gene>
<protein>
    <recommendedName>
        <fullName evidence="4">Glucose-methanol-choline oxidoreductase N-terminal domain-containing protein</fullName>
    </recommendedName>
</protein>
<organism evidence="2 3">
    <name type="scientific">Melipona bicolor</name>
    <dbReference type="NCBI Taxonomy" id="60889"/>
    <lineage>
        <taxon>Eukaryota</taxon>
        <taxon>Metazoa</taxon>
        <taxon>Ecdysozoa</taxon>
        <taxon>Arthropoda</taxon>
        <taxon>Hexapoda</taxon>
        <taxon>Insecta</taxon>
        <taxon>Pterygota</taxon>
        <taxon>Neoptera</taxon>
        <taxon>Endopterygota</taxon>
        <taxon>Hymenoptera</taxon>
        <taxon>Apocrita</taxon>
        <taxon>Aculeata</taxon>
        <taxon>Apoidea</taxon>
        <taxon>Anthophila</taxon>
        <taxon>Apidae</taxon>
        <taxon>Melipona</taxon>
    </lineage>
</organism>
<dbReference type="InterPro" id="IPR036188">
    <property type="entry name" value="FAD/NAD-bd_sf"/>
</dbReference>
<keyword evidence="3" id="KW-1185">Reference proteome</keyword>
<evidence type="ECO:0000313" key="3">
    <source>
        <dbReference type="Proteomes" id="UP001177670"/>
    </source>
</evidence>
<dbReference type="AlphaFoldDB" id="A0AA40GHB9"/>
<dbReference type="EMBL" id="JAHYIQ010000001">
    <property type="protein sequence ID" value="KAK1137757.1"/>
    <property type="molecule type" value="Genomic_DNA"/>
</dbReference>